<protein>
    <submittedName>
        <fullName evidence="4">Short-chain dehydrogenase</fullName>
    </submittedName>
</protein>
<evidence type="ECO:0000313" key="4">
    <source>
        <dbReference type="EMBL" id="GIF22426.1"/>
    </source>
</evidence>
<evidence type="ECO:0000256" key="2">
    <source>
        <dbReference type="ARBA" id="ARBA00022857"/>
    </source>
</evidence>
<gene>
    <name evidence="4" type="ORF">Ate02nite_51560</name>
</gene>
<keyword evidence="5" id="KW-1185">Reference proteome</keyword>
<dbReference type="InterPro" id="IPR002347">
    <property type="entry name" value="SDR_fam"/>
</dbReference>
<comment type="caution">
    <text evidence="4">The sequence shown here is derived from an EMBL/GenBank/DDBJ whole genome shotgun (WGS) entry which is preliminary data.</text>
</comment>
<dbReference type="Pfam" id="PF00106">
    <property type="entry name" value="adh_short"/>
    <property type="match status" value="1"/>
</dbReference>
<evidence type="ECO:0000256" key="3">
    <source>
        <dbReference type="ARBA" id="ARBA00023002"/>
    </source>
</evidence>
<keyword evidence="2" id="KW-0521">NADP</keyword>
<name>A0A919NP23_9ACTN</name>
<keyword evidence="3" id="KW-0560">Oxidoreductase</keyword>
<dbReference type="Gene3D" id="3.40.50.720">
    <property type="entry name" value="NAD(P)-binding Rossmann-like Domain"/>
    <property type="match status" value="1"/>
</dbReference>
<dbReference type="AlphaFoldDB" id="A0A919NP23"/>
<dbReference type="CDD" id="cd05233">
    <property type="entry name" value="SDR_c"/>
    <property type="match status" value="1"/>
</dbReference>
<sequence>MVRGVPTLLISGASSGIGREVALQAARQGTTVLVLGRRAALLDELAAETGGRCIPIPVDVSDTAAAQRAVDRAVEATGRIDAALLNVGAGPSFNLAGGTAAEILHTMDANYRVTVNMLVPLIAVMKRQRSGLIVHTNSLAGVNGTPMQGPYSAAKAACRLLIDTARIELKPYGVRLMSVYPGFVATDRVSDDGLPKPFEISAADAAARILRAMRGRRPDVLFPAPTATLVRALRMLPKSVAGRIMLRFTPPEY</sequence>
<dbReference type="InterPro" id="IPR036291">
    <property type="entry name" value="NAD(P)-bd_dom_sf"/>
</dbReference>
<comment type="similarity">
    <text evidence="1">Belongs to the short-chain dehydrogenases/reductases (SDR) family.</text>
</comment>
<proteinExistence type="inferred from homology"/>
<dbReference type="EMBL" id="BOMY01000034">
    <property type="protein sequence ID" value="GIF22426.1"/>
    <property type="molecule type" value="Genomic_DNA"/>
</dbReference>
<dbReference type="PRINTS" id="PR00081">
    <property type="entry name" value="GDHRDH"/>
</dbReference>
<accession>A0A919NP23</accession>
<dbReference type="GO" id="GO:0016491">
    <property type="term" value="F:oxidoreductase activity"/>
    <property type="evidence" value="ECO:0007669"/>
    <property type="project" value="UniProtKB-KW"/>
</dbReference>
<evidence type="ECO:0000313" key="5">
    <source>
        <dbReference type="Proteomes" id="UP000623608"/>
    </source>
</evidence>
<evidence type="ECO:0000256" key="1">
    <source>
        <dbReference type="ARBA" id="ARBA00006484"/>
    </source>
</evidence>
<dbReference type="PANTHER" id="PTHR43391">
    <property type="entry name" value="RETINOL DEHYDROGENASE-RELATED"/>
    <property type="match status" value="1"/>
</dbReference>
<organism evidence="4 5">
    <name type="scientific">Paractinoplanes tereljensis</name>
    <dbReference type="NCBI Taxonomy" id="571912"/>
    <lineage>
        <taxon>Bacteria</taxon>
        <taxon>Bacillati</taxon>
        <taxon>Actinomycetota</taxon>
        <taxon>Actinomycetes</taxon>
        <taxon>Micromonosporales</taxon>
        <taxon>Micromonosporaceae</taxon>
        <taxon>Paractinoplanes</taxon>
    </lineage>
</organism>
<dbReference type="PANTHER" id="PTHR43391:SF14">
    <property type="entry name" value="DEHYDROGENASE_REDUCTASE SDR FAMILY PROTEIN 7-LIKE"/>
    <property type="match status" value="1"/>
</dbReference>
<reference evidence="4" key="1">
    <citation type="submission" date="2021-01" db="EMBL/GenBank/DDBJ databases">
        <title>Whole genome shotgun sequence of Actinoplanes tereljensis NBRC 105297.</title>
        <authorList>
            <person name="Komaki H."/>
            <person name="Tamura T."/>
        </authorList>
    </citation>
    <scope>NUCLEOTIDE SEQUENCE</scope>
    <source>
        <strain evidence="4">NBRC 105297</strain>
    </source>
</reference>
<dbReference type="Proteomes" id="UP000623608">
    <property type="component" value="Unassembled WGS sequence"/>
</dbReference>
<dbReference type="SUPFAM" id="SSF51735">
    <property type="entry name" value="NAD(P)-binding Rossmann-fold domains"/>
    <property type="match status" value="1"/>
</dbReference>